<reference evidence="2 3" key="1">
    <citation type="submission" date="2018-06" db="EMBL/GenBank/DDBJ databases">
        <title>Genomic Encyclopedia of Type Strains, Phase IV (KMG-IV): sequencing the most valuable type-strain genomes for metagenomic binning, comparative biology and taxonomic classification.</title>
        <authorList>
            <person name="Goeker M."/>
        </authorList>
    </citation>
    <scope>NUCLEOTIDE SEQUENCE [LARGE SCALE GENOMIC DNA]</scope>
    <source>
        <strain evidence="2 3">DSM 24032</strain>
    </source>
</reference>
<feature type="region of interest" description="Disordered" evidence="1">
    <location>
        <begin position="157"/>
        <end position="185"/>
    </location>
</feature>
<dbReference type="InParanoid" id="A0A395JNG0"/>
<gene>
    <name evidence="2" type="ORF">DFR28_101494</name>
</gene>
<evidence type="ECO:0000256" key="1">
    <source>
        <dbReference type="SAM" id="MobiDB-lite"/>
    </source>
</evidence>
<dbReference type="AlphaFoldDB" id="A0A395JNG0"/>
<comment type="caution">
    <text evidence="2">The sequence shown here is derived from an EMBL/GenBank/DDBJ whole genome shotgun (WGS) entry which is preliminary data.</text>
</comment>
<feature type="region of interest" description="Disordered" evidence="1">
    <location>
        <begin position="1"/>
        <end position="21"/>
    </location>
</feature>
<feature type="compositionally biased region" description="Polar residues" evidence="1">
    <location>
        <begin position="10"/>
        <end position="21"/>
    </location>
</feature>
<dbReference type="RefSeq" id="WP_113952708.1">
    <property type="nucleotide sequence ID" value="NZ_QNRT01000001.1"/>
</dbReference>
<accession>A0A395JNG0</accession>
<proteinExistence type="predicted"/>
<name>A0A395JNG0_9GAMM</name>
<protein>
    <submittedName>
        <fullName evidence="2">Uncharacterized protein</fullName>
    </submittedName>
</protein>
<evidence type="ECO:0000313" key="2">
    <source>
        <dbReference type="EMBL" id="RBP53109.1"/>
    </source>
</evidence>
<dbReference type="Proteomes" id="UP000253083">
    <property type="component" value="Unassembled WGS sequence"/>
</dbReference>
<dbReference type="EMBL" id="QNRT01000001">
    <property type="protein sequence ID" value="RBP53109.1"/>
    <property type="molecule type" value="Genomic_DNA"/>
</dbReference>
<evidence type="ECO:0000313" key="3">
    <source>
        <dbReference type="Proteomes" id="UP000253083"/>
    </source>
</evidence>
<keyword evidence="3" id="KW-1185">Reference proteome</keyword>
<organism evidence="2 3">
    <name type="scientific">Arenicella xantha</name>
    <dbReference type="NCBI Taxonomy" id="644221"/>
    <lineage>
        <taxon>Bacteria</taxon>
        <taxon>Pseudomonadati</taxon>
        <taxon>Pseudomonadota</taxon>
        <taxon>Gammaproteobacteria</taxon>
        <taxon>Arenicellales</taxon>
        <taxon>Arenicellaceae</taxon>
        <taxon>Arenicella</taxon>
    </lineage>
</organism>
<sequence length="185" mass="20536">MTKKKKSRRQAATPNPQVSNELNKIMTEIDNNLRQSEQSISDNLKKTYDLIDQAKGHLEHINEPTVEPLNKAQAVSGSYPTVADAQKSMDESMDEANMQVRKAAHTNQSAQSILETQSMEMPTHLQAAMESVQQSINATAAALQHGMEQKNAALEQLMNQQTQANEQHASLTQNPDSTEQPDIKK</sequence>